<keyword evidence="4" id="KW-1185">Reference proteome</keyword>
<protein>
    <recommendedName>
        <fullName evidence="2">Response regulatory domain-containing protein</fullName>
    </recommendedName>
</protein>
<dbReference type="RefSeq" id="WP_009780751.1">
    <property type="nucleotide sequence ID" value="NZ_CH672395.1"/>
</dbReference>
<evidence type="ECO:0000259" key="2">
    <source>
        <dbReference type="PROSITE" id="PS50110"/>
    </source>
</evidence>
<gene>
    <name evidence="3" type="ORF">MED217_11924</name>
</gene>
<feature type="domain" description="Response regulatory" evidence="2">
    <location>
        <begin position="5"/>
        <end position="132"/>
    </location>
</feature>
<dbReference type="SUPFAM" id="SSF52172">
    <property type="entry name" value="CheY-like"/>
    <property type="match status" value="1"/>
</dbReference>
<dbReference type="GO" id="GO:0000160">
    <property type="term" value="P:phosphorelay signal transduction system"/>
    <property type="evidence" value="ECO:0007669"/>
    <property type="project" value="InterPro"/>
</dbReference>
<comment type="caution">
    <text evidence="1">Lacks conserved residue(s) required for the propagation of feature annotation.</text>
</comment>
<evidence type="ECO:0000313" key="4">
    <source>
        <dbReference type="Proteomes" id="UP000001601"/>
    </source>
</evidence>
<dbReference type="OrthoDB" id="487748at2"/>
<dbReference type="EMBL" id="AANC01000004">
    <property type="protein sequence ID" value="EAQ49562.1"/>
    <property type="molecule type" value="Genomic_DNA"/>
</dbReference>
<dbReference type="HOGENOM" id="CLU_1883164_0_0_10"/>
<evidence type="ECO:0000313" key="3">
    <source>
        <dbReference type="EMBL" id="EAQ49562.1"/>
    </source>
</evidence>
<organism evidence="3 4">
    <name type="scientific">Leeuwenhoekiella blandensis (strain CECT 7118 / CCUG 51940 / KCTC 22103 / MED217)</name>
    <name type="common">Flavobacterium sp. (strain MED217)</name>
    <dbReference type="NCBI Taxonomy" id="398720"/>
    <lineage>
        <taxon>Bacteria</taxon>
        <taxon>Pseudomonadati</taxon>
        <taxon>Bacteroidota</taxon>
        <taxon>Flavobacteriia</taxon>
        <taxon>Flavobacteriales</taxon>
        <taxon>Flavobacteriaceae</taxon>
        <taxon>Leeuwenhoekiella</taxon>
    </lineage>
</organism>
<comment type="caution">
    <text evidence="3">The sequence shown here is derived from an EMBL/GenBank/DDBJ whole genome shotgun (WGS) entry which is preliminary data.</text>
</comment>
<dbReference type="Proteomes" id="UP000001601">
    <property type="component" value="Unassembled WGS sequence"/>
</dbReference>
<evidence type="ECO:0000256" key="1">
    <source>
        <dbReference type="PROSITE-ProRule" id="PRU00169"/>
    </source>
</evidence>
<dbReference type="AlphaFoldDB" id="A3XLK9"/>
<dbReference type="PROSITE" id="PS50110">
    <property type="entry name" value="RESPONSE_REGULATORY"/>
    <property type="match status" value="1"/>
</dbReference>
<name>A3XLK9_LEEBM</name>
<reference evidence="3 4" key="1">
    <citation type="journal article" date="2007" name="Nature">
        <title>Light stimulates growth of proteorhodopsin-containing marine Flavobacteria.</title>
        <authorList>
            <person name="Gomez-Consarnau L."/>
            <person name="Gonzalez J.M."/>
            <person name="Coll-Llado M."/>
            <person name="Gourdon P."/>
            <person name="Pascher T."/>
            <person name="Neutze R."/>
            <person name="Pedros-Alio C."/>
            <person name="Pinhassi J."/>
        </authorList>
    </citation>
    <scope>NUCLEOTIDE SEQUENCE [LARGE SCALE GENOMIC DNA]</scope>
    <source>
        <strain evidence="3 4">MED217</strain>
    </source>
</reference>
<dbReference type="InterPro" id="IPR011006">
    <property type="entry name" value="CheY-like_superfamily"/>
</dbReference>
<dbReference type="InterPro" id="IPR001789">
    <property type="entry name" value="Sig_transdc_resp-reg_receiver"/>
</dbReference>
<proteinExistence type="predicted"/>
<sequence length="135" mass="15547">MSAKVIYIIDEDRVNRDLIERLIKNEYGQIVIKRFDSCEAGYKYFLGEQRFTIKEYPDTILLSGNLSSHCIARFLSEIETFQPQIDKRTEVFMMLDPGSLQKAAFADHILVKGYIERPIRPNALLNMVQSLLATG</sequence>
<dbReference type="Gene3D" id="3.40.50.2300">
    <property type="match status" value="1"/>
</dbReference>
<accession>A3XLK9</accession>